<dbReference type="InterPro" id="IPR011033">
    <property type="entry name" value="PRC_barrel-like_sf"/>
</dbReference>
<comment type="caution">
    <text evidence="2">The sequence shown here is derived from an EMBL/GenBank/DDBJ whole genome shotgun (WGS) entry which is preliminary data.</text>
</comment>
<dbReference type="Proteomes" id="UP000279994">
    <property type="component" value="Unassembled WGS sequence"/>
</dbReference>
<dbReference type="GO" id="GO:0030077">
    <property type="term" value="C:plasma membrane light-harvesting complex"/>
    <property type="evidence" value="ECO:0007669"/>
    <property type="project" value="InterPro"/>
</dbReference>
<evidence type="ECO:0000313" key="2">
    <source>
        <dbReference type="EMBL" id="RNM13070.1"/>
    </source>
</evidence>
<sequence length="111" mass="12265">MSETWNYRDTTWSEGDVVGYDVHAVDGSIGTVAEATSETDRAHIVVDTGFWIFGKKRLIPAGAVIKVDHDARTVMVSLSKDQVKAAPDFDQDLDDTAREQHSEHYGPFAPD</sequence>
<organism evidence="2 3">
    <name type="scientific">Nocardioides pocheonensis</name>
    <dbReference type="NCBI Taxonomy" id="661485"/>
    <lineage>
        <taxon>Bacteria</taxon>
        <taxon>Bacillati</taxon>
        <taxon>Actinomycetota</taxon>
        <taxon>Actinomycetes</taxon>
        <taxon>Propionibacteriales</taxon>
        <taxon>Nocardioidaceae</taxon>
        <taxon>Nocardioides</taxon>
    </lineage>
</organism>
<evidence type="ECO:0000256" key="1">
    <source>
        <dbReference type="SAM" id="MobiDB-lite"/>
    </source>
</evidence>
<evidence type="ECO:0000313" key="3">
    <source>
        <dbReference type="Proteomes" id="UP000279994"/>
    </source>
</evidence>
<protein>
    <submittedName>
        <fullName evidence="2">PRC-barrel domain containing protein</fullName>
    </submittedName>
</protein>
<gene>
    <name evidence="2" type="ORF">EFL26_16730</name>
</gene>
<dbReference type="EMBL" id="RJSF01000043">
    <property type="protein sequence ID" value="RNM13070.1"/>
    <property type="molecule type" value="Genomic_DNA"/>
</dbReference>
<dbReference type="OrthoDB" id="510842at2"/>
<dbReference type="GO" id="GO:0019684">
    <property type="term" value="P:photosynthesis, light reaction"/>
    <property type="evidence" value="ECO:0007669"/>
    <property type="project" value="InterPro"/>
</dbReference>
<name>A0A3N0GLX4_9ACTN</name>
<proteinExistence type="predicted"/>
<reference evidence="2 3" key="1">
    <citation type="submission" date="2018-11" db="EMBL/GenBank/DDBJ databases">
        <authorList>
            <person name="Li F."/>
        </authorList>
    </citation>
    <scope>NUCLEOTIDE SEQUENCE [LARGE SCALE GENOMIC DNA]</scope>
    <source>
        <strain evidence="2 3">Gsoil 818</strain>
    </source>
</reference>
<feature type="compositionally biased region" description="Basic and acidic residues" evidence="1">
    <location>
        <begin position="95"/>
        <end position="104"/>
    </location>
</feature>
<dbReference type="RefSeq" id="WP_123224044.1">
    <property type="nucleotide sequence ID" value="NZ_RJSF01000043.1"/>
</dbReference>
<keyword evidence="3" id="KW-1185">Reference proteome</keyword>
<dbReference type="Gene3D" id="3.90.50.10">
    <property type="entry name" value="Photosynthetic Reaction Center, subunit H, domain 2"/>
    <property type="match status" value="1"/>
</dbReference>
<feature type="region of interest" description="Disordered" evidence="1">
    <location>
        <begin position="87"/>
        <end position="111"/>
    </location>
</feature>
<dbReference type="InterPro" id="IPR014747">
    <property type="entry name" value="Bac_photo_RC_H_C"/>
</dbReference>
<dbReference type="SUPFAM" id="SSF50346">
    <property type="entry name" value="PRC-barrel domain"/>
    <property type="match status" value="1"/>
</dbReference>
<accession>A0A3N0GLX4</accession>
<dbReference type="AlphaFoldDB" id="A0A3N0GLX4"/>